<feature type="domain" description="DALR anticodon binding" evidence="14">
    <location>
        <begin position="458"/>
        <end position="578"/>
    </location>
</feature>
<comment type="catalytic activity">
    <reaction evidence="10 11">
        <text>tRNA(Arg) + L-arginine + ATP = L-arginyl-tRNA(Arg) + AMP + diphosphate</text>
        <dbReference type="Rhea" id="RHEA:20301"/>
        <dbReference type="Rhea" id="RHEA-COMP:9658"/>
        <dbReference type="Rhea" id="RHEA-COMP:9673"/>
        <dbReference type="ChEBI" id="CHEBI:30616"/>
        <dbReference type="ChEBI" id="CHEBI:32682"/>
        <dbReference type="ChEBI" id="CHEBI:33019"/>
        <dbReference type="ChEBI" id="CHEBI:78442"/>
        <dbReference type="ChEBI" id="CHEBI:78513"/>
        <dbReference type="ChEBI" id="CHEBI:456215"/>
        <dbReference type="EC" id="6.1.1.19"/>
    </reaction>
</comment>
<dbReference type="AlphaFoldDB" id="A0A0B4S0Z0"/>
<dbReference type="InterPro" id="IPR035684">
    <property type="entry name" value="ArgRS_core"/>
</dbReference>
<evidence type="ECO:0000259" key="14">
    <source>
        <dbReference type="SMART" id="SM00836"/>
    </source>
</evidence>
<feature type="coiled-coil region" evidence="13">
    <location>
        <begin position="395"/>
        <end position="422"/>
    </location>
</feature>
<protein>
    <recommendedName>
        <fullName evidence="11">Arginine--tRNA ligase</fullName>
        <ecNumber evidence="11">6.1.1.19</ecNumber>
    </recommendedName>
    <alternativeName>
        <fullName evidence="11">Arginyl-tRNA synthetase</fullName>
        <shortName evidence="11">ArgRS</shortName>
    </alternativeName>
</protein>
<feature type="domain" description="Arginyl tRNA synthetase N-terminal" evidence="15">
    <location>
        <begin position="2"/>
        <end position="86"/>
    </location>
</feature>
<dbReference type="HAMAP" id="MF_00123">
    <property type="entry name" value="Arg_tRNA_synth"/>
    <property type="match status" value="1"/>
</dbReference>
<keyword evidence="13" id="KW-0175">Coiled coil</keyword>
<dbReference type="OrthoDB" id="9805987at2"/>
<dbReference type="InterPro" id="IPR001278">
    <property type="entry name" value="Arg-tRNA-ligase"/>
</dbReference>
<dbReference type="SMART" id="SM01016">
    <property type="entry name" value="Arg_tRNA_synt_N"/>
    <property type="match status" value="1"/>
</dbReference>
<evidence type="ECO:0000259" key="15">
    <source>
        <dbReference type="SMART" id="SM01016"/>
    </source>
</evidence>
<evidence type="ECO:0000256" key="4">
    <source>
        <dbReference type="ARBA" id="ARBA00022490"/>
    </source>
</evidence>
<keyword evidence="7 11" id="KW-0067">ATP-binding</keyword>
<evidence type="ECO:0000256" key="12">
    <source>
        <dbReference type="RuleBase" id="RU363038"/>
    </source>
</evidence>
<evidence type="ECO:0000256" key="3">
    <source>
        <dbReference type="ARBA" id="ARBA00011245"/>
    </source>
</evidence>
<dbReference type="EMBL" id="CP009761">
    <property type="protein sequence ID" value="AIZ36517.1"/>
    <property type="molecule type" value="Genomic_DNA"/>
</dbReference>
<dbReference type="InterPro" id="IPR005148">
    <property type="entry name" value="Arg-tRNA-synth_N"/>
</dbReference>
<dbReference type="GO" id="GO:0005737">
    <property type="term" value="C:cytoplasm"/>
    <property type="evidence" value="ECO:0007669"/>
    <property type="project" value="UniProtKB-SubCell"/>
</dbReference>
<dbReference type="PANTHER" id="PTHR11956:SF5">
    <property type="entry name" value="ARGININE--TRNA LIGASE, CYTOPLASMIC"/>
    <property type="match status" value="1"/>
</dbReference>
<comment type="subcellular location">
    <subcellularLocation>
        <location evidence="1 11">Cytoplasm</location>
    </subcellularLocation>
</comment>
<dbReference type="Pfam" id="PF05746">
    <property type="entry name" value="DALR_1"/>
    <property type="match status" value="1"/>
</dbReference>
<keyword evidence="9 11" id="KW-0030">Aminoacyl-tRNA synthetase</keyword>
<proteinExistence type="inferred from homology"/>
<evidence type="ECO:0000256" key="8">
    <source>
        <dbReference type="ARBA" id="ARBA00022917"/>
    </source>
</evidence>
<dbReference type="Gene3D" id="3.30.1360.70">
    <property type="entry name" value="Arginyl tRNA synthetase N-terminal domain"/>
    <property type="match status" value="1"/>
</dbReference>
<dbReference type="EC" id="6.1.1.19" evidence="11"/>
<dbReference type="InterPro" id="IPR008909">
    <property type="entry name" value="DALR_anticod-bd"/>
</dbReference>
<keyword evidence="6 11" id="KW-0547">Nucleotide-binding</keyword>
<dbReference type="FunFam" id="3.40.50.620:FF:000116">
    <property type="entry name" value="Arginine--tRNA ligase"/>
    <property type="match status" value="1"/>
</dbReference>
<organism evidence="16 17">
    <name type="scientific">Parvimonas micra</name>
    <dbReference type="NCBI Taxonomy" id="33033"/>
    <lineage>
        <taxon>Bacteria</taxon>
        <taxon>Bacillati</taxon>
        <taxon>Bacillota</taxon>
        <taxon>Tissierellia</taxon>
        <taxon>Tissierellales</taxon>
        <taxon>Peptoniphilaceae</taxon>
        <taxon>Parvimonas</taxon>
    </lineage>
</organism>
<reference evidence="16 17" key="1">
    <citation type="submission" date="2014-10" db="EMBL/GenBank/DDBJ databases">
        <title>Complete genome sequence of Parvimonas micra KCOM 1535 (= ChDC B708).</title>
        <authorList>
            <person name="Kook J.-K."/>
            <person name="Park S.-N."/>
            <person name="Lim Y.K."/>
            <person name="Roh H."/>
        </authorList>
    </citation>
    <scope>NUCLEOTIDE SEQUENCE [LARGE SCALE GENOMIC DNA]</scope>
    <source>
        <strain evidence="17">KCOM 1535 / ChDC B708</strain>
    </source>
</reference>
<comment type="caution">
    <text evidence="11">Lacks conserved residue(s) required for the propagation of feature annotation.</text>
</comment>
<evidence type="ECO:0000256" key="1">
    <source>
        <dbReference type="ARBA" id="ARBA00004496"/>
    </source>
</evidence>
<dbReference type="GO" id="GO:0006420">
    <property type="term" value="P:arginyl-tRNA aminoacylation"/>
    <property type="evidence" value="ECO:0007669"/>
    <property type="project" value="UniProtKB-UniRule"/>
</dbReference>
<dbReference type="SUPFAM" id="SSF47323">
    <property type="entry name" value="Anticodon-binding domain of a subclass of class I aminoacyl-tRNA synthetases"/>
    <property type="match status" value="1"/>
</dbReference>
<evidence type="ECO:0000256" key="9">
    <source>
        <dbReference type="ARBA" id="ARBA00023146"/>
    </source>
</evidence>
<evidence type="ECO:0000313" key="17">
    <source>
        <dbReference type="Proteomes" id="UP000031386"/>
    </source>
</evidence>
<dbReference type="RefSeq" id="WP_041953893.1">
    <property type="nucleotide sequence ID" value="NZ_CP009761.1"/>
</dbReference>
<dbReference type="InterPro" id="IPR014729">
    <property type="entry name" value="Rossmann-like_a/b/a_fold"/>
</dbReference>
<evidence type="ECO:0000256" key="10">
    <source>
        <dbReference type="ARBA" id="ARBA00049339"/>
    </source>
</evidence>
<evidence type="ECO:0000256" key="11">
    <source>
        <dbReference type="HAMAP-Rule" id="MF_00123"/>
    </source>
</evidence>
<evidence type="ECO:0000313" key="16">
    <source>
        <dbReference type="EMBL" id="AIZ36517.1"/>
    </source>
</evidence>
<dbReference type="FunFam" id="1.10.730.10:FF:000006">
    <property type="entry name" value="Arginyl-tRNA synthetase 2, mitochondrial"/>
    <property type="match status" value="1"/>
</dbReference>
<dbReference type="NCBIfam" id="TIGR00456">
    <property type="entry name" value="argS"/>
    <property type="match status" value="1"/>
</dbReference>
<keyword evidence="4 11" id="KW-0963">Cytoplasm</keyword>
<dbReference type="GO" id="GO:0004814">
    <property type="term" value="F:arginine-tRNA ligase activity"/>
    <property type="evidence" value="ECO:0007669"/>
    <property type="project" value="UniProtKB-UniRule"/>
</dbReference>
<name>A0A0B4S0Z0_9FIRM</name>
<evidence type="ECO:0000256" key="5">
    <source>
        <dbReference type="ARBA" id="ARBA00022598"/>
    </source>
</evidence>
<sequence>MINFKDIVINTIFDLDINLNKEEIRELIEIPPNPEMGDFSFPCFKLSKTLRKAPNIISEELVNRINIDDSIFSNVKNVGPYINFFVRNSEFSKNVIKEIFDKKEKYGSSQDNLDKTIVIDYSSTNIAKPFHIGHIRSTLIGNVIKNIYNFLGYNTVGVNHLGDYGTQFGKIIAAYKLWGNDEEINADPINQLLKLYVDFNNLCKTDEKMLETARDYFNKLENGDEESVRLWNWFKDISLIEFQKVYDKLKVEFDSYRGEAYHSQFIDDVVKELEDKNLLVESDGCKIVNLDKYDLPPALILKSNSSSTYITRDIATALTRKKDYNFYKNIYVVATQQKLHFQQLKAILEEMGYEWAKDCIHVSFGMVSVKDNFLGTSAKLSTREGNVIFLNDVLEKSVEKTLEIINERNSSLENKEEIAKEVGIGAVIFQELFNTRIKDYSFDWNNVLNFEGETGPYVQYSAARANSILEKNDFYLKLDNIDISKVSNYEMNIDELSLIKSIYKFEDILLDSAKKYEPSILARYITEVAKLFNKFYNSCPISNQEDSVKEFRLILTYCTRLLIEIGLGLLGMDTPKKM</sequence>
<dbReference type="SMART" id="SM00836">
    <property type="entry name" value="DALR_1"/>
    <property type="match status" value="1"/>
</dbReference>
<gene>
    <name evidence="11" type="primary">argS</name>
    <name evidence="16" type="ORF">NW74_03780</name>
</gene>
<dbReference type="Gene3D" id="1.10.730.10">
    <property type="entry name" value="Isoleucyl-tRNA Synthetase, Domain 1"/>
    <property type="match status" value="1"/>
</dbReference>
<keyword evidence="17" id="KW-1185">Reference proteome</keyword>
<dbReference type="SUPFAM" id="SSF52374">
    <property type="entry name" value="Nucleotidylyl transferase"/>
    <property type="match status" value="1"/>
</dbReference>
<dbReference type="KEGG" id="pmic:NW74_03780"/>
<evidence type="ECO:0000256" key="6">
    <source>
        <dbReference type="ARBA" id="ARBA00022741"/>
    </source>
</evidence>
<evidence type="ECO:0000256" key="7">
    <source>
        <dbReference type="ARBA" id="ARBA00022840"/>
    </source>
</evidence>
<dbReference type="InterPro" id="IPR009080">
    <property type="entry name" value="tRNAsynth_Ia_anticodon-bd"/>
</dbReference>
<dbReference type="Gene3D" id="3.40.50.620">
    <property type="entry name" value="HUPs"/>
    <property type="match status" value="1"/>
</dbReference>
<comment type="subunit">
    <text evidence="3 11">Monomer.</text>
</comment>
<dbReference type="STRING" id="33033.NW74_03780"/>
<dbReference type="GO" id="GO:0005524">
    <property type="term" value="F:ATP binding"/>
    <property type="evidence" value="ECO:0007669"/>
    <property type="project" value="UniProtKB-UniRule"/>
</dbReference>
<dbReference type="Pfam" id="PF03485">
    <property type="entry name" value="Arg_tRNA_synt_N"/>
    <property type="match status" value="1"/>
</dbReference>
<dbReference type="PRINTS" id="PR01038">
    <property type="entry name" value="TRNASYNTHARG"/>
</dbReference>
<dbReference type="InterPro" id="IPR036695">
    <property type="entry name" value="Arg-tRNA-synth_N_sf"/>
</dbReference>
<comment type="similarity">
    <text evidence="2 11 12">Belongs to the class-I aminoacyl-tRNA synthetase family.</text>
</comment>
<dbReference type="Pfam" id="PF00750">
    <property type="entry name" value="tRNA-synt_1d"/>
    <property type="match status" value="1"/>
</dbReference>
<keyword evidence="5 11" id="KW-0436">Ligase</keyword>
<dbReference type="CDD" id="cd00671">
    <property type="entry name" value="ArgRS_core"/>
    <property type="match status" value="1"/>
</dbReference>
<dbReference type="PANTHER" id="PTHR11956">
    <property type="entry name" value="ARGINYL-TRNA SYNTHETASE"/>
    <property type="match status" value="1"/>
</dbReference>
<dbReference type="Proteomes" id="UP000031386">
    <property type="component" value="Chromosome"/>
</dbReference>
<accession>A0A0B4S0Z0</accession>
<evidence type="ECO:0000256" key="13">
    <source>
        <dbReference type="SAM" id="Coils"/>
    </source>
</evidence>
<dbReference type="SUPFAM" id="SSF55190">
    <property type="entry name" value="Arginyl-tRNA synthetase (ArgRS), N-terminal 'additional' domain"/>
    <property type="match status" value="1"/>
</dbReference>
<keyword evidence="8 11" id="KW-0648">Protein biosynthesis</keyword>
<evidence type="ECO:0000256" key="2">
    <source>
        <dbReference type="ARBA" id="ARBA00005594"/>
    </source>
</evidence>